<dbReference type="EMBL" id="JBHUGI010000024">
    <property type="protein sequence ID" value="MFD1928174.1"/>
    <property type="molecule type" value="Genomic_DNA"/>
</dbReference>
<evidence type="ECO:0000313" key="1">
    <source>
        <dbReference type="EMBL" id="MFD1928174.1"/>
    </source>
</evidence>
<protein>
    <submittedName>
        <fullName evidence="1">YppE family protein</fullName>
    </submittedName>
</protein>
<sequence length="125" mass="14947">MNLEEKCRILLMVCTECLDRHTQMRELDREPDFFIEVKPYADKYHILLDEWSEESYAWVKAAKPKYVHPVQIDALTDSMKQFIVQSFYKKTGLKRFVLSIRSAEYTLKTFLDALEEEARVNDEFQ</sequence>
<evidence type="ECO:0000313" key="2">
    <source>
        <dbReference type="Proteomes" id="UP001597218"/>
    </source>
</evidence>
<organism evidence="1 2">
    <name type="scientific">Sporosarcina siberiensis</name>
    <dbReference type="NCBI Taxonomy" id="1365606"/>
    <lineage>
        <taxon>Bacteria</taxon>
        <taxon>Bacillati</taxon>
        <taxon>Bacillota</taxon>
        <taxon>Bacilli</taxon>
        <taxon>Bacillales</taxon>
        <taxon>Caryophanaceae</taxon>
        <taxon>Sporosarcina</taxon>
    </lineage>
</organism>
<name>A0ABW4SGR7_9BACL</name>
<dbReference type="SUPFAM" id="SSF140415">
    <property type="entry name" value="YppE-like"/>
    <property type="match status" value="1"/>
</dbReference>
<gene>
    <name evidence="1" type="ORF">ACFSFY_08890</name>
</gene>
<comment type="caution">
    <text evidence="1">The sequence shown here is derived from an EMBL/GenBank/DDBJ whole genome shotgun (WGS) entry which is preliminary data.</text>
</comment>
<dbReference type="RefSeq" id="WP_381537283.1">
    <property type="nucleotide sequence ID" value="NZ_JBHUGI010000024.1"/>
</dbReference>
<dbReference type="InterPro" id="IPR014913">
    <property type="entry name" value="YppE-like"/>
</dbReference>
<dbReference type="Pfam" id="PF08807">
    <property type="entry name" value="DUF1798"/>
    <property type="match status" value="1"/>
</dbReference>
<keyword evidence="2" id="KW-1185">Reference proteome</keyword>
<reference evidence="2" key="1">
    <citation type="journal article" date="2019" name="Int. J. Syst. Evol. Microbiol.">
        <title>The Global Catalogue of Microorganisms (GCM) 10K type strain sequencing project: providing services to taxonomists for standard genome sequencing and annotation.</title>
        <authorList>
            <consortium name="The Broad Institute Genomics Platform"/>
            <consortium name="The Broad Institute Genome Sequencing Center for Infectious Disease"/>
            <person name="Wu L."/>
            <person name="Ma J."/>
        </authorList>
    </citation>
    <scope>NUCLEOTIDE SEQUENCE [LARGE SCALE GENOMIC DNA]</scope>
    <source>
        <strain evidence="2">CGMCC 4.7177</strain>
    </source>
</reference>
<proteinExistence type="predicted"/>
<accession>A0ABW4SGR7</accession>
<dbReference type="Gene3D" id="1.20.120.440">
    <property type="entry name" value="YppE-like"/>
    <property type="match status" value="1"/>
</dbReference>
<dbReference type="Proteomes" id="UP001597218">
    <property type="component" value="Unassembled WGS sequence"/>
</dbReference>
<dbReference type="InterPro" id="IPR023351">
    <property type="entry name" value="YppE-like_sf"/>
</dbReference>